<comment type="caution">
    <text evidence="2">The sequence shown here is derived from an EMBL/GenBank/DDBJ whole genome shotgun (WGS) entry which is preliminary data.</text>
</comment>
<evidence type="ECO:0000313" key="3">
    <source>
        <dbReference type="Proteomes" id="UP000789941"/>
    </source>
</evidence>
<dbReference type="InterPro" id="IPR015419">
    <property type="entry name" value="CTAG/Pcc1"/>
</dbReference>
<dbReference type="Gene3D" id="3.30.310.50">
    <property type="entry name" value="Alpha-D-phosphohexomutase, C-terminal domain"/>
    <property type="match status" value="1"/>
</dbReference>
<dbReference type="Proteomes" id="UP000789941">
    <property type="component" value="Unassembled WGS sequence"/>
</dbReference>
<protein>
    <submittedName>
        <fullName evidence="2">KEOPS complex subunit Pcc1</fullName>
    </submittedName>
</protein>
<organism evidence="2 3">
    <name type="scientific">Candidatus Bilamarchaeum dharawalense</name>
    <dbReference type="NCBI Taxonomy" id="2885759"/>
    <lineage>
        <taxon>Archaea</taxon>
        <taxon>Candidatus Micrarchaeota</taxon>
        <taxon>Candidatus Micrarchaeia</taxon>
        <taxon>Candidatus Anstonellales</taxon>
        <taxon>Candidatus Bilamarchaeaceae</taxon>
        <taxon>Candidatus Bilamarchaeum</taxon>
    </lineage>
</organism>
<reference evidence="2 3" key="1">
    <citation type="submission" date="2019-08" db="EMBL/GenBank/DDBJ databases">
        <authorList>
            <person name="Vazquez-Campos X."/>
        </authorList>
    </citation>
    <scope>NUCLEOTIDE SEQUENCE [LARGE SCALE GENOMIC DNA]</scope>
    <source>
        <strain evidence="2">LFW-283_2</strain>
    </source>
</reference>
<gene>
    <name evidence="2" type="primary">pcc1</name>
    <name evidence="2" type="ORF">LFW2832_01143</name>
</gene>
<dbReference type="Pfam" id="PF09341">
    <property type="entry name" value="Pcc1"/>
    <property type="match status" value="1"/>
</dbReference>
<name>A0A5E4LYG1_9ARCH</name>
<evidence type="ECO:0000256" key="1">
    <source>
        <dbReference type="ARBA" id="ARBA00007073"/>
    </source>
</evidence>
<dbReference type="NCBIfam" id="NF011470">
    <property type="entry name" value="PRK14887.1"/>
    <property type="match status" value="1"/>
</dbReference>
<dbReference type="AlphaFoldDB" id="A0A5E4LYG1"/>
<proteinExistence type="inferred from homology"/>
<evidence type="ECO:0000313" key="2">
    <source>
        <dbReference type="EMBL" id="VVC04836.1"/>
    </source>
</evidence>
<comment type="similarity">
    <text evidence="1">Belongs to the CTAG/PCC1 family.</text>
</comment>
<dbReference type="EMBL" id="CABMJJ010000011">
    <property type="protein sequence ID" value="VVC04836.1"/>
    <property type="molecule type" value="Genomic_DNA"/>
</dbReference>
<accession>A0A5E4LYG1</accession>
<sequence length="83" mass="8962">MEMETGIGIKATCSMKIEFPDEKSAEAAEKAISHEGDVGNRSTTRITKKGKVLTLDIDAHDVVALRATANACLRALQVFESLK</sequence>